<dbReference type="EMBL" id="JAWJEJ010000001">
    <property type="protein sequence ID" value="MDV3458174.1"/>
    <property type="molecule type" value="Genomic_DNA"/>
</dbReference>
<dbReference type="InterPro" id="IPR036291">
    <property type="entry name" value="NAD(P)-bd_dom_sf"/>
</dbReference>
<comment type="caution">
    <text evidence="3">The sequence shown here is derived from an EMBL/GenBank/DDBJ whole genome shotgun (WGS) entry which is preliminary data.</text>
</comment>
<evidence type="ECO:0000256" key="2">
    <source>
        <dbReference type="ARBA" id="ARBA00023002"/>
    </source>
</evidence>
<dbReference type="SUPFAM" id="SSF51735">
    <property type="entry name" value="NAD(P)-binding Rossmann-fold domains"/>
    <property type="match status" value="1"/>
</dbReference>
<keyword evidence="4" id="KW-1185">Reference proteome</keyword>
<proteinExistence type="inferred from homology"/>
<dbReference type="NCBIfam" id="NF005559">
    <property type="entry name" value="PRK07231.1"/>
    <property type="match status" value="1"/>
</dbReference>
<gene>
    <name evidence="3" type="ORF">RZN05_14345</name>
</gene>
<evidence type="ECO:0000313" key="3">
    <source>
        <dbReference type="EMBL" id="MDV3458174.1"/>
    </source>
</evidence>
<dbReference type="Gene3D" id="3.40.50.720">
    <property type="entry name" value="NAD(P)-binding Rossmann-like Domain"/>
    <property type="match status" value="1"/>
</dbReference>
<dbReference type="InterPro" id="IPR002347">
    <property type="entry name" value="SDR_fam"/>
</dbReference>
<organism evidence="3 4">
    <name type="scientific">Sphingomonas agrestis</name>
    <dbReference type="NCBI Taxonomy" id="3080540"/>
    <lineage>
        <taxon>Bacteria</taxon>
        <taxon>Pseudomonadati</taxon>
        <taxon>Pseudomonadota</taxon>
        <taxon>Alphaproteobacteria</taxon>
        <taxon>Sphingomonadales</taxon>
        <taxon>Sphingomonadaceae</taxon>
        <taxon>Sphingomonas</taxon>
    </lineage>
</organism>
<dbReference type="PRINTS" id="PR00080">
    <property type="entry name" value="SDRFAMILY"/>
</dbReference>
<dbReference type="Pfam" id="PF13561">
    <property type="entry name" value="adh_short_C2"/>
    <property type="match status" value="1"/>
</dbReference>
<dbReference type="RefSeq" id="WP_317227281.1">
    <property type="nucleotide sequence ID" value="NZ_JAWJEJ010000001.1"/>
</dbReference>
<dbReference type="PRINTS" id="PR00081">
    <property type="entry name" value="GDHRDH"/>
</dbReference>
<dbReference type="PANTHER" id="PTHR24321:SF8">
    <property type="entry name" value="ESTRADIOL 17-BETA-DEHYDROGENASE 8-RELATED"/>
    <property type="match status" value="1"/>
</dbReference>
<dbReference type="Proteomes" id="UP001273531">
    <property type="component" value="Unassembled WGS sequence"/>
</dbReference>
<accession>A0ABU3YA57</accession>
<evidence type="ECO:0000256" key="1">
    <source>
        <dbReference type="ARBA" id="ARBA00006484"/>
    </source>
</evidence>
<dbReference type="PANTHER" id="PTHR24321">
    <property type="entry name" value="DEHYDROGENASES, SHORT CHAIN"/>
    <property type="match status" value="1"/>
</dbReference>
<reference evidence="3 4" key="1">
    <citation type="submission" date="2023-10" db="EMBL/GenBank/DDBJ databases">
        <title>Sphingomonas sp. HF-S4 16S ribosomal RNA gene Genome sequencing and assembly.</title>
        <authorList>
            <person name="Lee H."/>
        </authorList>
    </citation>
    <scope>NUCLEOTIDE SEQUENCE [LARGE SCALE GENOMIC DNA]</scope>
    <source>
        <strain evidence="3 4">HF-S4</strain>
    </source>
</reference>
<evidence type="ECO:0000313" key="4">
    <source>
        <dbReference type="Proteomes" id="UP001273531"/>
    </source>
</evidence>
<dbReference type="CDD" id="cd05233">
    <property type="entry name" value="SDR_c"/>
    <property type="match status" value="1"/>
</dbReference>
<dbReference type="InterPro" id="IPR020904">
    <property type="entry name" value="Sc_DH/Rdtase_CS"/>
</dbReference>
<comment type="similarity">
    <text evidence="1">Belongs to the short-chain dehydrogenases/reductases (SDR) family.</text>
</comment>
<protein>
    <submittedName>
        <fullName evidence="3">SDR family NAD(P)-dependent oxidoreductase</fullName>
    </submittedName>
</protein>
<dbReference type="PROSITE" id="PS00061">
    <property type="entry name" value="ADH_SHORT"/>
    <property type="match status" value="1"/>
</dbReference>
<sequence>MQDFEGKTAIVTGGASGIGAAVVRDLVARGAKVVIADFAGDHATALAQELGEAARPFQLDVADAQAVEALVDFTVEQFGALHLAVNNAGVGGPSAPLAEIALDDWRRLIDVDLNSVFYCLKYQIPAMLKSGGGAIVNMASILGAVGWAGSSPYVTAKHALLGLTKTAAIDYAAQGIRVNAVGPGFIATPLVESSMTDEARAGLAEKHLLNRLGTPEEVAALTNFLLSDKASFMTGAYYPVEGGYLAR</sequence>
<keyword evidence="2" id="KW-0560">Oxidoreductase</keyword>
<name>A0ABU3YA57_9SPHN</name>